<accession>A0A9N7VLV4</accession>
<protein>
    <submittedName>
        <fullName evidence="1">Uncharacterized protein</fullName>
    </submittedName>
</protein>
<reference evidence="1" key="1">
    <citation type="submission" date="2020-03" db="EMBL/GenBank/DDBJ databases">
        <authorList>
            <person name="Weist P."/>
        </authorList>
    </citation>
    <scope>NUCLEOTIDE SEQUENCE</scope>
</reference>
<evidence type="ECO:0000313" key="2">
    <source>
        <dbReference type="Proteomes" id="UP001153269"/>
    </source>
</evidence>
<organism evidence="1 2">
    <name type="scientific">Pleuronectes platessa</name>
    <name type="common">European plaice</name>
    <dbReference type="NCBI Taxonomy" id="8262"/>
    <lineage>
        <taxon>Eukaryota</taxon>
        <taxon>Metazoa</taxon>
        <taxon>Chordata</taxon>
        <taxon>Craniata</taxon>
        <taxon>Vertebrata</taxon>
        <taxon>Euteleostomi</taxon>
        <taxon>Actinopterygii</taxon>
        <taxon>Neopterygii</taxon>
        <taxon>Teleostei</taxon>
        <taxon>Neoteleostei</taxon>
        <taxon>Acanthomorphata</taxon>
        <taxon>Carangaria</taxon>
        <taxon>Pleuronectiformes</taxon>
        <taxon>Pleuronectoidei</taxon>
        <taxon>Pleuronectidae</taxon>
        <taxon>Pleuronectes</taxon>
    </lineage>
</organism>
<dbReference type="AlphaFoldDB" id="A0A9N7VLV4"/>
<evidence type="ECO:0000313" key="1">
    <source>
        <dbReference type="EMBL" id="CAB1450565.1"/>
    </source>
</evidence>
<dbReference type="Proteomes" id="UP001153269">
    <property type="component" value="Unassembled WGS sequence"/>
</dbReference>
<keyword evidence="2" id="KW-1185">Reference proteome</keyword>
<dbReference type="EMBL" id="CADEAL010004058">
    <property type="protein sequence ID" value="CAB1450565.1"/>
    <property type="molecule type" value="Genomic_DNA"/>
</dbReference>
<sequence>MQMGQTGARTADLQVGGLPLYPSATAWVNPAKNLLLCSHISSSGLSVSFLLQGQAEKPWRPSLGHIHLFSQGQSVGLSVNWDLTYPSGMSQPAYQSVTLPFSLNSAEPVSGSEKHWEQPLGNFVLYKLSRCITVARAQCLPCSHHYGYWGSTQLAASVASTFLC</sequence>
<comment type="caution">
    <text evidence="1">The sequence shown here is derived from an EMBL/GenBank/DDBJ whole genome shotgun (WGS) entry which is preliminary data.</text>
</comment>
<gene>
    <name evidence="1" type="ORF">PLEPLA_LOCUS38257</name>
</gene>
<proteinExistence type="predicted"/>
<name>A0A9N7VLV4_PLEPL</name>